<evidence type="ECO:0000256" key="3">
    <source>
        <dbReference type="SAM" id="SignalP"/>
    </source>
</evidence>
<dbReference type="InterPro" id="IPR050300">
    <property type="entry name" value="GDXG_lipolytic_enzyme"/>
</dbReference>
<feature type="signal peptide" evidence="3">
    <location>
        <begin position="1"/>
        <end position="45"/>
    </location>
</feature>
<dbReference type="InterPro" id="IPR049492">
    <property type="entry name" value="BD-FAE-like_dom"/>
</dbReference>
<organism evidence="5 6">
    <name type="scientific">Oerskovia gallyi</name>
    <dbReference type="NCBI Taxonomy" id="2762226"/>
    <lineage>
        <taxon>Bacteria</taxon>
        <taxon>Bacillati</taxon>
        <taxon>Actinomycetota</taxon>
        <taxon>Actinomycetes</taxon>
        <taxon>Micrococcales</taxon>
        <taxon>Cellulomonadaceae</taxon>
        <taxon>Oerskovia</taxon>
    </lineage>
</organism>
<sequence length="350" mass="35289">MRARQDTGPHQAPSAATGRRGRTAALALALALALATTGCTSPAPADQQVPASTSSPATAPDDAMLTTFSYGPRPAQTADLILPAALAAGTEELRTPSETTEVKEAGETVDVVVLVHGGGWGAEYDRSSEAAVARDLTDDGVVVWNLDYRGVGAADPADDGGWPGTFEDVAAGLDLLPEALGTVGLTPGRVAVVGHSAGGTMALWLAARHTLPDGAPGASPHVRPDLVVTQAGVNDLAAAGSVHGSRGPVEALMGGSTSEVTDDRYDLADPTARLPLGVPTLVTTGDLDAVVLPSVATGYAEAARAAGDDVTLAVIPGEDHLSPQNPRSGAWAAVRDWLAERGITSSGAAR</sequence>
<evidence type="ECO:0000313" key="6">
    <source>
        <dbReference type="Proteomes" id="UP000633601"/>
    </source>
</evidence>
<keyword evidence="6" id="KW-1185">Reference proteome</keyword>
<comment type="caution">
    <text evidence="5">The sequence shown here is derived from an EMBL/GenBank/DDBJ whole genome shotgun (WGS) entry which is preliminary data.</text>
</comment>
<dbReference type="SUPFAM" id="SSF53474">
    <property type="entry name" value="alpha/beta-Hydrolases"/>
    <property type="match status" value="1"/>
</dbReference>
<dbReference type="Pfam" id="PF20434">
    <property type="entry name" value="BD-FAE"/>
    <property type="match status" value="1"/>
</dbReference>
<protein>
    <submittedName>
        <fullName evidence="5">Alpha/beta hydrolase</fullName>
    </submittedName>
</protein>
<feature type="region of interest" description="Disordered" evidence="2">
    <location>
        <begin position="40"/>
        <end position="60"/>
    </location>
</feature>
<gene>
    <name evidence="5" type="ORF">H9640_15285</name>
</gene>
<evidence type="ECO:0000256" key="2">
    <source>
        <dbReference type="SAM" id="MobiDB-lite"/>
    </source>
</evidence>
<keyword evidence="1 5" id="KW-0378">Hydrolase</keyword>
<dbReference type="PANTHER" id="PTHR48081">
    <property type="entry name" value="AB HYDROLASE SUPERFAMILY PROTEIN C4A8.06C"/>
    <property type="match status" value="1"/>
</dbReference>
<evidence type="ECO:0000313" key="5">
    <source>
        <dbReference type="EMBL" id="MBD7999913.1"/>
    </source>
</evidence>
<dbReference type="GO" id="GO:0016787">
    <property type="term" value="F:hydrolase activity"/>
    <property type="evidence" value="ECO:0007669"/>
    <property type="project" value="UniProtKB-KW"/>
</dbReference>
<feature type="region of interest" description="Disordered" evidence="2">
    <location>
        <begin position="1"/>
        <end position="20"/>
    </location>
</feature>
<name>A0ABR8V549_9CELL</name>
<accession>A0ABR8V549</accession>
<dbReference type="EMBL" id="JACSQE010000012">
    <property type="protein sequence ID" value="MBD7999913.1"/>
    <property type="molecule type" value="Genomic_DNA"/>
</dbReference>
<dbReference type="Proteomes" id="UP000633601">
    <property type="component" value="Unassembled WGS sequence"/>
</dbReference>
<evidence type="ECO:0000259" key="4">
    <source>
        <dbReference type="Pfam" id="PF20434"/>
    </source>
</evidence>
<dbReference type="RefSeq" id="WP_191791635.1">
    <property type="nucleotide sequence ID" value="NZ_JACSQE010000012.1"/>
</dbReference>
<feature type="domain" description="BD-FAE-like" evidence="4">
    <location>
        <begin position="104"/>
        <end position="293"/>
    </location>
</feature>
<dbReference type="InterPro" id="IPR029058">
    <property type="entry name" value="AB_hydrolase_fold"/>
</dbReference>
<keyword evidence="3" id="KW-0732">Signal</keyword>
<proteinExistence type="predicted"/>
<reference evidence="5 6" key="1">
    <citation type="submission" date="2020-08" db="EMBL/GenBank/DDBJ databases">
        <title>A Genomic Blueprint of the Chicken Gut Microbiome.</title>
        <authorList>
            <person name="Gilroy R."/>
            <person name="Ravi A."/>
            <person name="Getino M."/>
            <person name="Pursley I."/>
            <person name="Horton D.L."/>
            <person name="Alikhan N.-F."/>
            <person name="Baker D."/>
            <person name="Gharbi K."/>
            <person name="Hall N."/>
            <person name="Watson M."/>
            <person name="Adriaenssens E.M."/>
            <person name="Foster-Nyarko E."/>
            <person name="Jarju S."/>
            <person name="Secka A."/>
            <person name="Antonio M."/>
            <person name="Oren A."/>
            <person name="Chaudhuri R."/>
            <person name="La Ragione R.M."/>
            <person name="Hildebrand F."/>
            <person name="Pallen M.J."/>
        </authorList>
    </citation>
    <scope>NUCLEOTIDE SEQUENCE [LARGE SCALE GENOMIC DNA]</scope>
    <source>
        <strain evidence="5 6">Sa2CUA8</strain>
    </source>
</reference>
<dbReference type="Gene3D" id="3.40.50.1820">
    <property type="entry name" value="alpha/beta hydrolase"/>
    <property type="match status" value="1"/>
</dbReference>
<evidence type="ECO:0000256" key="1">
    <source>
        <dbReference type="ARBA" id="ARBA00022801"/>
    </source>
</evidence>
<feature type="chain" id="PRO_5046934786" evidence="3">
    <location>
        <begin position="46"/>
        <end position="350"/>
    </location>
</feature>